<accession>A0A1H9DJF5</accession>
<evidence type="ECO:0000313" key="2">
    <source>
        <dbReference type="Proteomes" id="UP000198749"/>
    </source>
</evidence>
<reference evidence="2" key="1">
    <citation type="submission" date="2016-10" db="EMBL/GenBank/DDBJ databases">
        <authorList>
            <person name="Varghese N."/>
            <person name="Submissions S."/>
        </authorList>
    </citation>
    <scope>NUCLEOTIDE SEQUENCE [LARGE SCALE GENOMIC DNA]</scope>
    <source>
        <strain evidence="2">DSM 18887</strain>
    </source>
</reference>
<organism evidence="1 2">
    <name type="scientific">Amphritea atlantica</name>
    <dbReference type="NCBI Taxonomy" id="355243"/>
    <lineage>
        <taxon>Bacteria</taxon>
        <taxon>Pseudomonadati</taxon>
        <taxon>Pseudomonadota</taxon>
        <taxon>Gammaproteobacteria</taxon>
        <taxon>Oceanospirillales</taxon>
        <taxon>Oceanospirillaceae</taxon>
        <taxon>Amphritea</taxon>
    </lineage>
</organism>
<name>A0A1H9DJF5_9GAMM</name>
<evidence type="ECO:0000313" key="1">
    <source>
        <dbReference type="EMBL" id="SEQ13521.1"/>
    </source>
</evidence>
<gene>
    <name evidence="1" type="ORF">SAMN03080615_00583</name>
</gene>
<dbReference type="Proteomes" id="UP000198749">
    <property type="component" value="Unassembled WGS sequence"/>
</dbReference>
<dbReference type="PROSITE" id="PS51257">
    <property type="entry name" value="PROKAR_LIPOPROTEIN"/>
    <property type="match status" value="1"/>
</dbReference>
<proteinExistence type="predicted"/>
<dbReference type="STRING" id="355243.SAMN03080615_00583"/>
<protein>
    <submittedName>
        <fullName evidence="1">Uncharacterized protein</fullName>
    </submittedName>
</protein>
<sequence length="65" mass="7676">MKVKLFYLCFFLITGCTNSGSFESIQLSNRLECSKLPPSQYDECVNRYNKSYDQYERERKEAMGD</sequence>
<dbReference type="EMBL" id="FOGB01000001">
    <property type="protein sequence ID" value="SEQ13521.1"/>
    <property type="molecule type" value="Genomic_DNA"/>
</dbReference>
<dbReference type="AlphaFoldDB" id="A0A1H9DJF5"/>
<keyword evidence="2" id="KW-1185">Reference proteome</keyword>